<dbReference type="GO" id="GO:0016301">
    <property type="term" value="F:kinase activity"/>
    <property type="evidence" value="ECO:0007669"/>
    <property type="project" value="UniProtKB-KW"/>
</dbReference>
<dbReference type="PANTHER" id="PTHR15840">
    <property type="entry name" value="CGI-121 FAMILY MEMBER"/>
    <property type="match status" value="1"/>
</dbReference>
<dbReference type="GO" id="GO:0000408">
    <property type="term" value="C:EKC/KEOPS complex"/>
    <property type="evidence" value="ECO:0007669"/>
    <property type="project" value="TreeGrafter"/>
</dbReference>
<evidence type="ECO:0000256" key="2">
    <source>
        <dbReference type="ARBA" id="ARBA00005546"/>
    </source>
</evidence>
<evidence type="ECO:0000313" key="9">
    <source>
        <dbReference type="EMBL" id="KAJ3737735.1"/>
    </source>
</evidence>
<evidence type="ECO:0000256" key="7">
    <source>
        <dbReference type="ARBA" id="ARBA00025043"/>
    </source>
</evidence>
<comment type="similarity">
    <text evidence="2 8">Belongs to the CGI121/TPRKB family.</text>
</comment>
<sequence>MESFQFNHNVAYALLFSPVNNPGKIKQRIINAAKATGSEGNEEREAVNFSFIDASLITSRLHLETAIHQAIIAESQGLLRTKTIHSEILFALNPTNNITEAIRRYGVSDTSKALFVVHIVDSPGPISDLENKMKQAVDGTMVPFDELAKVTDWDKIKKYHKLANQVMEKGDAVQARTFIDNVAISSVAMKSVMQ</sequence>
<dbReference type="GO" id="GO:0005634">
    <property type="term" value="C:nucleus"/>
    <property type="evidence" value="ECO:0007669"/>
    <property type="project" value="UniProtKB-SubCell"/>
</dbReference>
<gene>
    <name evidence="9" type="ORF">DFJ43DRAFT_1045981</name>
</gene>
<keyword evidence="10" id="KW-1185">Reference proteome</keyword>
<organism evidence="9 10">
    <name type="scientific">Lentinula guzmanii</name>
    <dbReference type="NCBI Taxonomy" id="2804957"/>
    <lineage>
        <taxon>Eukaryota</taxon>
        <taxon>Fungi</taxon>
        <taxon>Dikarya</taxon>
        <taxon>Basidiomycota</taxon>
        <taxon>Agaricomycotina</taxon>
        <taxon>Agaricomycetes</taxon>
        <taxon>Agaricomycetidae</taxon>
        <taxon>Agaricales</taxon>
        <taxon>Marasmiineae</taxon>
        <taxon>Omphalotaceae</taxon>
        <taxon>Lentinula</taxon>
    </lineage>
</organism>
<evidence type="ECO:0000256" key="8">
    <source>
        <dbReference type="RuleBase" id="RU004398"/>
    </source>
</evidence>
<dbReference type="AlphaFoldDB" id="A0AA38JZ28"/>
<dbReference type="Pfam" id="PF08617">
    <property type="entry name" value="CGI-121"/>
    <property type="match status" value="1"/>
</dbReference>
<keyword evidence="6 8" id="KW-0539">Nucleus</keyword>
<dbReference type="InterPro" id="IPR013926">
    <property type="entry name" value="CGI121/TPRKB"/>
</dbReference>
<reference evidence="9" key="1">
    <citation type="submission" date="2022-08" db="EMBL/GenBank/DDBJ databases">
        <authorList>
            <consortium name="DOE Joint Genome Institute"/>
            <person name="Min B."/>
            <person name="Sierra-Patev S."/>
            <person name="Naranjo-Ortiz M."/>
            <person name="Looney B."/>
            <person name="Konkel Z."/>
            <person name="Slot J.C."/>
            <person name="Sakamoto Y."/>
            <person name="Steenwyk J.L."/>
            <person name="Rokas A."/>
            <person name="Carro J."/>
            <person name="Camarero S."/>
            <person name="Ferreira P."/>
            <person name="Molpeceres G."/>
            <person name="Ruiz-duenas F.J."/>
            <person name="Serrano A."/>
            <person name="Henrissat B."/>
            <person name="Drula E."/>
            <person name="Hughes K.W."/>
            <person name="Mata J.L."/>
            <person name="Ishikawa N.K."/>
            <person name="Vargas-Isla R."/>
            <person name="Ushijima S."/>
            <person name="Smith C.A."/>
            <person name="Ahrendt S."/>
            <person name="Andreopoulos W."/>
            <person name="He G."/>
            <person name="LaButti K."/>
            <person name="Lipzen A."/>
            <person name="Ng V."/>
            <person name="Riley R."/>
            <person name="Sandor L."/>
            <person name="Barry K."/>
            <person name="Martinez A.T."/>
            <person name="Xiao Y."/>
            <person name="Gibbons J.G."/>
            <person name="Terashima K."/>
            <person name="Hibbett D.S."/>
            <person name="Grigoriev I.V."/>
        </authorList>
    </citation>
    <scope>NUCLEOTIDE SEQUENCE</scope>
    <source>
        <strain evidence="9">ET3784</strain>
    </source>
</reference>
<dbReference type="EMBL" id="JANVFO010000001">
    <property type="protein sequence ID" value="KAJ3737735.1"/>
    <property type="molecule type" value="Genomic_DNA"/>
</dbReference>
<evidence type="ECO:0000256" key="5">
    <source>
        <dbReference type="ARBA" id="ARBA00022694"/>
    </source>
</evidence>
<keyword evidence="9" id="KW-0808">Transferase</keyword>
<comment type="caution">
    <text evidence="9">The sequence shown here is derived from an EMBL/GenBank/DDBJ whole genome shotgun (WGS) entry which is preliminary data.</text>
</comment>
<comment type="subcellular location">
    <subcellularLocation>
        <location evidence="1">Nucleus</location>
    </subcellularLocation>
</comment>
<evidence type="ECO:0000313" key="10">
    <source>
        <dbReference type="Proteomes" id="UP001176059"/>
    </source>
</evidence>
<evidence type="ECO:0000256" key="6">
    <source>
        <dbReference type="ARBA" id="ARBA00023242"/>
    </source>
</evidence>
<dbReference type="InterPro" id="IPR036504">
    <property type="entry name" value="CGI121/TPRKB_sf"/>
</dbReference>
<dbReference type="PANTHER" id="PTHR15840:SF10">
    <property type="entry name" value="EKC_KEOPS COMPLEX SUBUNIT TPRKB"/>
    <property type="match status" value="1"/>
</dbReference>
<evidence type="ECO:0000256" key="3">
    <source>
        <dbReference type="ARBA" id="ARBA00015316"/>
    </source>
</evidence>
<dbReference type="SUPFAM" id="SSF143870">
    <property type="entry name" value="PF0523-like"/>
    <property type="match status" value="1"/>
</dbReference>
<evidence type="ECO:0000256" key="1">
    <source>
        <dbReference type="ARBA" id="ARBA00004123"/>
    </source>
</evidence>
<evidence type="ECO:0000256" key="4">
    <source>
        <dbReference type="ARBA" id="ARBA00016009"/>
    </source>
</evidence>
<dbReference type="Gene3D" id="3.30.2380.10">
    <property type="entry name" value="CGI121/TPRKB"/>
    <property type="match status" value="1"/>
</dbReference>
<dbReference type="Proteomes" id="UP001176059">
    <property type="component" value="Unassembled WGS sequence"/>
</dbReference>
<keyword evidence="9" id="KW-0418">Kinase</keyword>
<accession>A0AA38JZ28</accession>
<protein>
    <recommendedName>
        <fullName evidence="4">EKC/KEOPS complex subunit CGI121</fullName>
    </recommendedName>
    <alternativeName>
        <fullName evidence="3">EKC/KEOPS complex subunit cgi121</fullName>
    </alternativeName>
</protein>
<comment type="function">
    <text evidence="7">Component of the EKC/KEOPS complex that is required for the formation of a threonylcarbamoyl group on adenosine at position 37 (t(6)A37) in tRNAs that read codons beginning with adenine. The complex is probably involved in the transfer of the threonylcarbamoyl moiety of threonylcarbamoyl-AMP (TC-AMP) to the N6 group of A37. CGI121 acts as an allosteric effector that regulates the t(6)A activity of the complex. The EKC/KEOPS complex also promotes both telomere uncapping and telomere elongation. The complex is required for efficient recruitment of transcriptional coactivators. CGI121 is not required for tRNA modification.</text>
</comment>
<name>A0AA38JZ28_9AGAR</name>
<dbReference type="GO" id="GO:0005829">
    <property type="term" value="C:cytosol"/>
    <property type="evidence" value="ECO:0007669"/>
    <property type="project" value="TreeGrafter"/>
</dbReference>
<reference evidence="9" key="2">
    <citation type="journal article" date="2023" name="Proc. Natl. Acad. Sci. U.S.A.">
        <title>A global phylogenomic analysis of the shiitake genus Lentinula.</title>
        <authorList>
            <person name="Sierra-Patev S."/>
            <person name="Min B."/>
            <person name="Naranjo-Ortiz M."/>
            <person name="Looney B."/>
            <person name="Konkel Z."/>
            <person name="Slot J.C."/>
            <person name="Sakamoto Y."/>
            <person name="Steenwyk J.L."/>
            <person name="Rokas A."/>
            <person name="Carro J."/>
            <person name="Camarero S."/>
            <person name="Ferreira P."/>
            <person name="Molpeceres G."/>
            <person name="Ruiz-Duenas F.J."/>
            <person name="Serrano A."/>
            <person name="Henrissat B."/>
            <person name="Drula E."/>
            <person name="Hughes K.W."/>
            <person name="Mata J.L."/>
            <person name="Ishikawa N.K."/>
            <person name="Vargas-Isla R."/>
            <person name="Ushijima S."/>
            <person name="Smith C.A."/>
            <person name="Donoghue J."/>
            <person name="Ahrendt S."/>
            <person name="Andreopoulos W."/>
            <person name="He G."/>
            <person name="LaButti K."/>
            <person name="Lipzen A."/>
            <person name="Ng V."/>
            <person name="Riley R."/>
            <person name="Sandor L."/>
            <person name="Barry K."/>
            <person name="Martinez A.T."/>
            <person name="Xiao Y."/>
            <person name="Gibbons J.G."/>
            <person name="Terashima K."/>
            <person name="Grigoriev I.V."/>
            <person name="Hibbett D."/>
        </authorList>
    </citation>
    <scope>NUCLEOTIDE SEQUENCE</scope>
    <source>
        <strain evidence="9">ET3784</strain>
    </source>
</reference>
<keyword evidence="5" id="KW-0819">tRNA processing</keyword>
<dbReference type="GO" id="GO:0002949">
    <property type="term" value="P:tRNA threonylcarbamoyladenosine modification"/>
    <property type="evidence" value="ECO:0007669"/>
    <property type="project" value="TreeGrafter"/>
</dbReference>
<proteinExistence type="inferred from homology"/>